<keyword evidence="3 6" id="KW-0732">Signal</keyword>
<gene>
    <name evidence="9" type="ORF">FUAX_30080</name>
</gene>
<keyword evidence="10" id="KW-1185">Reference proteome</keyword>
<keyword evidence="5" id="KW-0998">Cell outer membrane</keyword>
<evidence type="ECO:0000256" key="5">
    <source>
        <dbReference type="ARBA" id="ARBA00023237"/>
    </source>
</evidence>
<dbReference type="Pfam" id="PF14322">
    <property type="entry name" value="SusD-like_3"/>
    <property type="match status" value="1"/>
</dbReference>
<comment type="subcellular location">
    <subcellularLocation>
        <location evidence="1">Cell outer membrane</location>
    </subcellularLocation>
</comment>
<dbReference type="RefSeq" id="WP_338392121.1">
    <property type="nucleotide sequence ID" value="NZ_AP025314.1"/>
</dbReference>
<keyword evidence="4" id="KW-0472">Membrane</keyword>
<protein>
    <submittedName>
        <fullName evidence="9">Membrane protein</fullName>
    </submittedName>
</protein>
<dbReference type="PROSITE" id="PS51257">
    <property type="entry name" value="PROKAR_LIPOPROTEIN"/>
    <property type="match status" value="1"/>
</dbReference>
<dbReference type="InterPro" id="IPR011990">
    <property type="entry name" value="TPR-like_helical_dom_sf"/>
</dbReference>
<feature type="signal peptide" evidence="6">
    <location>
        <begin position="1"/>
        <end position="18"/>
    </location>
</feature>
<comment type="similarity">
    <text evidence="2">Belongs to the SusD family.</text>
</comment>
<evidence type="ECO:0000256" key="4">
    <source>
        <dbReference type="ARBA" id="ARBA00023136"/>
    </source>
</evidence>
<organism evidence="9 10">
    <name type="scientific">Fulvitalea axinellae</name>
    <dbReference type="NCBI Taxonomy" id="1182444"/>
    <lineage>
        <taxon>Bacteria</taxon>
        <taxon>Pseudomonadati</taxon>
        <taxon>Bacteroidota</taxon>
        <taxon>Cytophagia</taxon>
        <taxon>Cytophagales</taxon>
        <taxon>Persicobacteraceae</taxon>
        <taxon>Fulvitalea</taxon>
    </lineage>
</organism>
<proteinExistence type="inferred from homology"/>
<dbReference type="AlphaFoldDB" id="A0AAU9CN92"/>
<evidence type="ECO:0000313" key="9">
    <source>
        <dbReference type="EMBL" id="BDD10576.1"/>
    </source>
</evidence>
<dbReference type="CDD" id="cd08977">
    <property type="entry name" value="SusD"/>
    <property type="match status" value="1"/>
</dbReference>
<name>A0AAU9CN92_9BACT</name>
<evidence type="ECO:0000259" key="8">
    <source>
        <dbReference type="Pfam" id="PF14322"/>
    </source>
</evidence>
<dbReference type="InterPro" id="IPR012944">
    <property type="entry name" value="SusD_RagB_dom"/>
</dbReference>
<feature type="domain" description="RagB/SusD" evidence="7">
    <location>
        <begin position="329"/>
        <end position="478"/>
    </location>
</feature>
<dbReference type="Gene3D" id="1.25.40.390">
    <property type="match status" value="1"/>
</dbReference>
<dbReference type="GO" id="GO:0009279">
    <property type="term" value="C:cell outer membrane"/>
    <property type="evidence" value="ECO:0007669"/>
    <property type="project" value="UniProtKB-SubCell"/>
</dbReference>
<feature type="domain" description="SusD-like N-terminal" evidence="8">
    <location>
        <begin position="22"/>
        <end position="228"/>
    </location>
</feature>
<dbReference type="EMBL" id="AP025314">
    <property type="protein sequence ID" value="BDD10576.1"/>
    <property type="molecule type" value="Genomic_DNA"/>
</dbReference>
<feature type="chain" id="PRO_5043829585" evidence="6">
    <location>
        <begin position="19"/>
        <end position="479"/>
    </location>
</feature>
<evidence type="ECO:0000256" key="1">
    <source>
        <dbReference type="ARBA" id="ARBA00004442"/>
    </source>
</evidence>
<accession>A0AAU9CN92</accession>
<evidence type="ECO:0000256" key="2">
    <source>
        <dbReference type="ARBA" id="ARBA00006275"/>
    </source>
</evidence>
<evidence type="ECO:0000256" key="6">
    <source>
        <dbReference type="SAM" id="SignalP"/>
    </source>
</evidence>
<dbReference type="Proteomes" id="UP001348817">
    <property type="component" value="Chromosome"/>
</dbReference>
<sequence>MKRFFNIFLAALTLLATASCNEWLDVSPENDITLEEYWKSKEDIRNALNGSYEQLASQANTLFLWGEIRSGSLAPGAKDDDERTKDYSKLMRLEVLPKNSVNAWGGIYKAINYANTVLKYAPQVRTSDRSLTTKELRAFEAEAYFIRSLSYFYLLRTFRDVPLYLDPTDTDDVDLFLPKSEQRVVLDQIIKDLEWAERYVNQGFEVIEFNKGWATKAAVQALLADVYLWDEQYDKALSMCDKVINRSSHTLIDGDRMDIIFEEGNTHEGIFELQFHKDGGQRNDFKNLFGRKDLLPRVFGSPVIFDQYEDGDPRRILALGASEEGLLVGKYALGSNYEDEGANWVVYRYADILLMKAEALVEKGDFFGAQQELNKVRERAGLGPKIFNGNLREAEDVLLAERSMEFAYEGKRWFDILRFSKRRDYSRQDLLISVLTANVDPTEQARWISLLSDPMSHYLPIHYDEVRSNNLLEQNPYYE</sequence>
<reference evidence="9 10" key="1">
    <citation type="submission" date="2021-12" db="EMBL/GenBank/DDBJ databases">
        <title>Genome sequencing of bacteria with rrn-lacking chromosome and rrn-plasmid.</title>
        <authorList>
            <person name="Anda M."/>
            <person name="Iwasaki W."/>
        </authorList>
    </citation>
    <scope>NUCLEOTIDE SEQUENCE [LARGE SCALE GENOMIC DNA]</scope>
    <source>
        <strain evidence="9 10">DSM 100852</strain>
    </source>
</reference>
<dbReference type="InterPro" id="IPR033985">
    <property type="entry name" value="SusD-like_N"/>
</dbReference>
<evidence type="ECO:0000313" key="10">
    <source>
        <dbReference type="Proteomes" id="UP001348817"/>
    </source>
</evidence>
<dbReference type="Pfam" id="PF07980">
    <property type="entry name" value="SusD_RagB"/>
    <property type="match status" value="1"/>
</dbReference>
<dbReference type="KEGG" id="fax:FUAX_30080"/>
<evidence type="ECO:0000256" key="3">
    <source>
        <dbReference type="ARBA" id="ARBA00022729"/>
    </source>
</evidence>
<dbReference type="SUPFAM" id="SSF48452">
    <property type="entry name" value="TPR-like"/>
    <property type="match status" value="1"/>
</dbReference>
<evidence type="ECO:0000259" key="7">
    <source>
        <dbReference type="Pfam" id="PF07980"/>
    </source>
</evidence>